<dbReference type="GO" id="GO:0005737">
    <property type="term" value="C:cytoplasm"/>
    <property type="evidence" value="ECO:0007669"/>
    <property type="project" value="TreeGrafter"/>
</dbReference>
<dbReference type="SMART" id="SM00517">
    <property type="entry name" value="PolyA"/>
    <property type="match status" value="1"/>
</dbReference>
<dbReference type="eggNOG" id="KOG0123">
    <property type="taxonomic scope" value="Eukaryota"/>
</dbReference>
<dbReference type="EMBL" id="KI517408">
    <property type="protein sequence ID" value="ESQ47962.1"/>
    <property type="molecule type" value="Genomic_DNA"/>
</dbReference>
<reference evidence="2 3" key="1">
    <citation type="journal article" date="2013" name="Front. Plant Sci.">
        <title>The Reference Genome of the Halophytic Plant Eutrema salsugineum.</title>
        <authorList>
            <person name="Yang R."/>
            <person name="Jarvis D.E."/>
            <person name="Chen H."/>
            <person name="Beilstein M.A."/>
            <person name="Grimwood J."/>
            <person name="Jenkins J."/>
            <person name="Shu S."/>
            <person name="Prochnik S."/>
            <person name="Xin M."/>
            <person name="Ma C."/>
            <person name="Schmutz J."/>
            <person name="Wing R.A."/>
            <person name="Mitchell-Olds T."/>
            <person name="Schumaker K.S."/>
            <person name="Wang X."/>
        </authorList>
    </citation>
    <scope>NUCLEOTIDE SEQUENCE [LARGE SCALE GENOMIC DNA]</scope>
</reference>
<feature type="domain" description="PABC" evidence="1">
    <location>
        <begin position="26"/>
        <end position="103"/>
    </location>
</feature>
<dbReference type="Gramene" id="ESQ47962">
    <property type="protein sequence ID" value="ESQ47962"/>
    <property type="gene ID" value="EUTSA_v10021769mg"/>
</dbReference>
<sequence length="125" mass="14333">MLPLISFNFFNDRYSCVDSSRKSPMDVATLANALVNLSPEQQQKMLGELLYPLVERLEPFFADKITGMLLEIEQTEILHLIESPEALKDKVEEAIDVLGDWIPEQEKMLEQEAYELQASFLKAKL</sequence>
<dbReference type="GO" id="GO:0090263">
    <property type="term" value="P:positive regulation of canonical Wnt signaling pathway"/>
    <property type="evidence" value="ECO:0007669"/>
    <property type="project" value="TreeGrafter"/>
</dbReference>
<accession>V4LZK7</accession>
<evidence type="ECO:0000259" key="1">
    <source>
        <dbReference type="PROSITE" id="PS51309"/>
    </source>
</evidence>
<evidence type="ECO:0000313" key="2">
    <source>
        <dbReference type="EMBL" id="ESQ47962.1"/>
    </source>
</evidence>
<dbReference type="KEGG" id="eus:EUTSA_v10021769mg"/>
<dbReference type="InterPro" id="IPR002004">
    <property type="entry name" value="PABP_HYD_C"/>
</dbReference>
<keyword evidence="3" id="KW-1185">Reference proteome</keyword>
<dbReference type="InterPro" id="IPR036053">
    <property type="entry name" value="PABP-dom"/>
</dbReference>
<dbReference type="GO" id="GO:0000209">
    <property type="term" value="P:protein polyubiquitination"/>
    <property type="evidence" value="ECO:0007669"/>
    <property type="project" value="TreeGrafter"/>
</dbReference>
<evidence type="ECO:0000313" key="3">
    <source>
        <dbReference type="Proteomes" id="UP000030689"/>
    </source>
</evidence>
<organism evidence="2 3">
    <name type="scientific">Eutrema salsugineum</name>
    <name type="common">Saltwater cress</name>
    <name type="synonym">Sisymbrium salsugineum</name>
    <dbReference type="NCBI Taxonomy" id="72664"/>
    <lineage>
        <taxon>Eukaryota</taxon>
        <taxon>Viridiplantae</taxon>
        <taxon>Streptophyta</taxon>
        <taxon>Embryophyta</taxon>
        <taxon>Tracheophyta</taxon>
        <taxon>Spermatophyta</taxon>
        <taxon>Magnoliopsida</taxon>
        <taxon>eudicotyledons</taxon>
        <taxon>Gunneridae</taxon>
        <taxon>Pentapetalae</taxon>
        <taxon>rosids</taxon>
        <taxon>malvids</taxon>
        <taxon>Brassicales</taxon>
        <taxon>Brassicaceae</taxon>
        <taxon>Eutremeae</taxon>
        <taxon>Eutrema</taxon>
    </lineage>
</organism>
<dbReference type="GO" id="GO:0034450">
    <property type="term" value="F:ubiquitin-ubiquitin ligase activity"/>
    <property type="evidence" value="ECO:0007669"/>
    <property type="project" value="TreeGrafter"/>
</dbReference>
<dbReference type="OMA" id="HEAKEFR"/>
<dbReference type="PANTHER" id="PTHR46276:SF1">
    <property type="entry name" value="E3 UBIQUITIN-PROTEIN LIGASE UBR5"/>
    <property type="match status" value="1"/>
</dbReference>
<dbReference type="PANTHER" id="PTHR46276">
    <property type="entry name" value="E3 UBIQUITIN-PROTEIN LIGASE UBR5"/>
    <property type="match status" value="1"/>
</dbReference>
<dbReference type="GO" id="GO:0003723">
    <property type="term" value="F:RNA binding"/>
    <property type="evidence" value="ECO:0007669"/>
    <property type="project" value="InterPro"/>
</dbReference>
<dbReference type="PROSITE" id="PS51309">
    <property type="entry name" value="PABC"/>
    <property type="match status" value="1"/>
</dbReference>
<dbReference type="GO" id="GO:0005634">
    <property type="term" value="C:nucleus"/>
    <property type="evidence" value="ECO:0007669"/>
    <property type="project" value="TreeGrafter"/>
</dbReference>
<gene>
    <name evidence="2" type="ORF">EUTSA_v10021769mg</name>
</gene>
<name>V4LZK7_EUTSA</name>
<dbReference type="AlphaFoldDB" id="V4LZK7"/>
<protein>
    <recommendedName>
        <fullName evidence="1">PABC domain-containing protein</fullName>
    </recommendedName>
</protein>
<dbReference type="STRING" id="72664.V4LZK7"/>
<dbReference type="SUPFAM" id="SSF63570">
    <property type="entry name" value="PABC (PABP) domain"/>
    <property type="match status" value="1"/>
</dbReference>
<dbReference type="Proteomes" id="UP000030689">
    <property type="component" value="Unassembled WGS sequence"/>
</dbReference>
<dbReference type="Gene3D" id="1.10.1900.10">
    <property type="entry name" value="c-terminal domain of poly(a) binding protein"/>
    <property type="match status" value="1"/>
</dbReference>
<proteinExistence type="predicted"/>
<dbReference type="Pfam" id="PF00658">
    <property type="entry name" value="MLLE"/>
    <property type="match status" value="1"/>
</dbReference>